<dbReference type="Gene3D" id="3.90.640.20">
    <property type="entry name" value="Heat-shock cognate protein, ATPase"/>
    <property type="match status" value="1"/>
</dbReference>
<evidence type="ECO:0000313" key="2">
    <source>
        <dbReference type="EMBL" id="MBK1621398.1"/>
    </source>
</evidence>
<protein>
    <recommendedName>
        <fullName evidence="1">DUF3298 domain-containing protein</fullName>
    </recommendedName>
</protein>
<name>A0A9X0WDB7_9GAMM</name>
<keyword evidence="3" id="KW-1185">Reference proteome</keyword>
<evidence type="ECO:0000313" key="3">
    <source>
        <dbReference type="Proteomes" id="UP001138768"/>
    </source>
</evidence>
<dbReference type="AlphaFoldDB" id="A0A9X0WDB7"/>
<comment type="caution">
    <text evidence="2">The sequence shown here is derived from an EMBL/GenBank/DDBJ whole genome shotgun (WGS) entry which is preliminary data.</text>
</comment>
<sequence>MNLSTEPQRATSSKPVTATVFWRTALAALLLVSASGNLSMASEIGPVEVTHENGLVRLTQDGPKIEIAAQFVQLSDTDGEPAAGVNAANRLIEQQVLSQIDAFRDEYQGFLAGNDGEHLGPPWGLSITGELLYQGPTFWTVDLETYHFTGGAHGGTENQALILSRQSGEPIPVSAIFKPDSNWLQRLSEASYQALIQREPFEPDDEWLVSGTAPEPDNYQVLLPIAEGLEVVFGLYQIGPYAIGITRLLLPYPALSGLLNPDLFPIQEP</sequence>
<dbReference type="Pfam" id="PF11738">
    <property type="entry name" value="DUF3298"/>
    <property type="match status" value="1"/>
</dbReference>
<feature type="domain" description="DUF3298" evidence="1">
    <location>
        <begin position="175"/>
        <end position="252"/>
    </location>
</feature>
<gene>
    <name evidence="2" type="ORF">CKO42_23890</name>
</gene>
<organism evidence="2 3">
    <name type="scientific">Lamprobacter modestohalophilus</name>
    <dbReference type="NCBI Taxonomy" id="1064514"/>
    <lineage>
        <taxon>Bacteria</taxon>
        <taxon>Pseudomonadati</taxon>
        <taxon>Pseudomonadota</taxon>
        <taxon>Gammaproteobacteria</taxon>
        <taxon>Chromatiales</taxon>
        <taxon>Chromatiaceae</taxon>
        <taxon>Lamprobacter</taxon>
    </lineage>
</organism>
<dbReference type="Proteomes" id="UP001138768">
    <property type="component" value="Unassembled WGS sequence"/>
</dbReference>
<accession>A0A9X0WDB7</accession>
<dbReference type="InterPro" id="IPR021729">
    <property type="entry name" value="DUF3298"/>
</dbReference>
<dbReference type="Gene3D" id="3.30.565.40">
    <property type="entry name" value="Fervidobacterium nodosum Rt17-B1 like"/>
    <property type="match status" value="1"/>
</dbReference>
<evidence type="ECO:0000259" key="1">
    <source>
        <dbReference type="Pfam" id="PF11738"/>
    </source>
</evidence>
<dbReference type="InterPro" id="IPR037126">
    <property type="entry name" value="PdaC/RsiV-like_sf"/>
</dbReference>
<dbReference type="EMBL" id="NRRY01000072">
    <property type="protein sequence ID" value="MBK1621398.1"/>
    <property type="molecule type" value="Genomic_DNA"/>
</dbReference>
<proteinExistence type="predicted"/>
<reference evidence="2 3" key="1">
    <citation type="journal article" date="2020" name="Microorganisms">
        <title>Osmotic Adaptation and Compatible Solute Biosynthesis of Phototrophic Bacteria as Revealed from Genome Analyses.</title>
        <authorList>
            <person name="Imhoff J.F."/>
            <person name="Rahn T."/>
            <person name="Kunzel S."/>
            <person name="Keller A."/>
            <person name="Neulinger S.C."/>
        </authorList>
    </citation>
    <scope>NUCLEOTIDE SEQUENCE [LARGE SCALE GENOMIC DNA]</scope>
    <source>
        <strain evidence="2 3">DSM 25653</strain>
    </source>
</reference>